<comment type="caution">
    <text evidence="2">The sequence shown here is derived from an EMBL/GenBank/DDBJ whole genome shotgun (WGS) entry which is preliminary data.</text>
</comment>
<sequence>METSRKYRLRNATDQMSVHEQEVLRSEAQKLQQYHLSVSEAVYFGNLIYLPEKQELANPSHVKIQSSKKTRIDYIAKLKNPELITALEELQRKYDLKQGDLDKISKRMNKIKKEYDDVQNNVNQLIIEMEKYTDQVVNEKQLQRYVKSIERNCNNLENCLTLENPEALSNETRKELVNKINVLQTYIDDFIKQMSI</sequence>
<proteinExistence type="predicted"/>
<dbReference type="Proteomes" id="UP001597178">
    <property type="component" value="Unassembled WGS sequence"/>
</dbReference>
<keyword evidence="3" id="KW-1185">Reference proteome</keyword>
<dbReference type="EMBL" id="JBHTNH010000020">
    <property type="protein sequence ID" value="MFD1361943.1"/>
    <property type="molecule type" value="Genomic_DNA"/>
</dbReference>
<dbReference type="RefSeq" id="WP_382399997.1">
    <property type="nucleotide sequence ID" value="NZ_JBHTNH010000020.1"/>
</dbReference>
<protein>
    <recommendedName>
        <fullName evidence="4">DUF5082 domain-containing protein</fullName>
    </recommendedName>
</protein>
<keyword evidence="1" id="KW-0175">Coiled coil</keyword>
<evidence type="ECO:0000256" key="1">
    <source>
        <dbReference type="SAM" id="Coils"/>
    </source>
</evidence>
<feature type="coiled-coil region" evidence="1">
    <location>
        <begin position="87"/>
        <end position="142"/>
    </location>
</feature>
<gene>
    <name evidence="2" type="ORF">ACFQ4A_09780</name>
</gene>
<organism evidence="2 3">
    <name type="scientific">Lentibacillus salinarum</name>
    <dbReference type="NCBI Taxonomy" id="446820"/>
    <lineage>
        <taxon>Bacteria</taxon>
        <taxon>Bacillati</taxon>
        <taxon>Bacillota</taxon>
        <taxon>Bacilli</taxon>
        <taxon>Bacillales</taxon>
        <taxon>Bacillaceae</taxon>
        <taxon>Lentibacillus</taxon>
    </lineage>
</organism>
<reference evidence="3" key="1">
    <citation type="journal article" date="2019" name="Int. J. Syst. Evol. Microbiol.">
        <title>The Global Catalogue of Microorganisms (GCM) 10K type strain sequencing project: providing services to taxonomists for standard genome sequencing and annotation.</title>
        <authorList>
            <consortium name="The Broad Institute Genomics Platform"/>
            <consortium name="The Broad Institute Genome Sequencing Center for Infectious Disease"/>
            <person name="Wu L."/>
            <person name="Ma J."/>
        </authorList>
    </citation>
    <scope>NUCLEOTIDE SEQUENCE [LARGE SCALE GENOMIC DNA]</scope>
    <source>
        <strain evidence="3">CCUG 54822</strain>
    </source>
</reference>
<accession>A0ABW3ZUY0</accession>
<name>A0ABW3ZUY0_9BACI</name>
<evidence type="ECO:0000313" key="3">
    <source>
        <dbReference type="Proteomes" id="UP001597178"/>
    </source>
</evidence>
<evidence type="ECO:0000313" key="2">
    <source>
        <dbReference type="EMBL" id="MFD1361943.1"/>
    </source>
</evidence>
<evidence type="ECO:0008006" key="4">
    <source>
        <dbReference type="Google" id="ProtNLM"/>
    </source>
</evidence>